<dbReference type="Gene3D" id="3.40.50.450">
    <property type="match status" value="1"/>
</dbReference>
<dbReference type="SUPFAM" id="SSF102405">
    <property type="entry name" value="MCP/YpsA-like"/>
    <property type="match status" value="1"/>
</dbReference>
<dbReference type="RefSeq" id="WP_147930684.1">
    <property type="nucleotide sequence ID" value="NZ_VOXD01000014.1"/>
</dbReference>
<feature type="domain" description="DprA winged helix" evidence="3">
    <location>
        <begin position="307"/>
        <end position="359"/>
    </location>
</feature>
<dbReference type="PANTHER" id="PTHR43022">
    <property type="entry name" value="PROTEIN SMF"/>
    <property type="match status" value="1"/>
</dbReference>
<evidence type="ECO:0000259" key="3">
    <source>
        <dbReference type="Pfam" id="PF17782"/>
    </source>
</evidence>
<dbReference type="NCBIfam" id="TIGR00732">
    <property type="entry name" value="dprA"/>
    <property type="match status" value="1"/>
</dbReference>
<evidence type="ECO:0000256" key="1">
    <source>
        <dbReference type="ARBA" id="ARBA00006525"/>
    </source>
</evidence>
<dbReference type="InterPro" id="IPR041614">
    <property type="entry name" value="DprA_WH"/>
</dbReference>
<organism evidence="4 5">
    <name type="scientific">Neolewinella aurantiaca</name>
    <dbReference type="NCBI Taxonomy" id="2602767"/>
    <lineage>
        <taxon>Bacteria</taxon>
        <taxon>Pseudomonadati</taxon>
        <taxon>Bacteroidota</taxon>
        <taxon>Saprospiria</taxon>
        <taxon>Saprospirales</taxon>
        <taxon>Lewinellaceae</taxon>
        <taxon>Neolewinella</taxon>
    </lineage>
</organism>
<dbReference type="Pfam" id="PF02481">
    <property type="entry name" value="DNA_processg_A"/>
    <property type="match status" value="1"/>
</dbReference>
<dbReference type="AlphaFoldDB" id="A0A5C7FHT0"/>
<evidence type="ECO:0000313" key="4">
    <source>
        <dbReference type="EMBL" id="TXF89374.1"/>
    </source>
</evidence>
<dbReference type="OrthoDB" id="9785707at2"/>
<comment type="caution">
    <text evidence="4">The sequence shown here is derived from an EMBL/GenBank/DDBJ whole genome shotgun (WGS) entry which is preliminary data.</text>
</comment>
<sequence>MHPDTFSRLALSRMPNIGPKLFRNLIQHFISAEEVFRARTQELCEVAGIAQKTADSFGNTDRAFREAETIIRHAERHDISVLCCLDDNFPSRMQPHTGAAPILYYYGEADLNNPRTVAVVGTREMSSNGARQIERILDPLTNFSPLIVSGLAYGVDIYAHRRCLQAGLPTLAVMGSGFDRIYPQAHAKTALRMAENGGGVLTAYPFWSKPEKDHFPARNRVVAMLSDLTVVVESAARGGSMITARMAHDLGKKVGACPGRGGDPLTEGCNNLIKTGKAHLIESADDIIGLLGWKGHVAGRQQCLFKNLDPSEQALIDQLRDRDGVEIDELRFTLQQPPAQLASLLLMLEMKGIIAALPGHRYRLC</sequence>
<proteinExistence type="inferred from homology"/>
<dbReference type="Proteomes" id="UP000321907">
    <property type="component" value="Unassembled WGS sequence"/>
</dbReference>
<keyword evidence="5" id="KW-1185">Reference proteome</keyword>
<name>A0A5C7FHT0_9BACT</name>
<dbReference type="EMBL" id="VOXD01000014">
    <property type="protein sequence ID" value="TXF89374.1"/>
    <property type="molecule type" value="Genomic_DNA"/>
</dbReference>
<comment type="similarity">
    <text evidence="1">Belongs to the DprA/Smf family.</text>
</comment>
<dbReference type="InterPro" id="IPR003488">
    <property type="entry name" value="DprA"/>
</dbReference>
<dbReference type="GO" id="GO:0009294">
    <property type="term" value="P:DNA-mediated transformation"/>
    <property type="evidence" value="ECO:0007669"/>
    <property type="project" value="InterPro"/>
</dbReference>
<dbReference type="InterPro" id="IPR057666">
    <property type="entry name" value="DrpA_SLOG"/>
</dbReference>
<gene>
    <name evidence="4" type="primary">dprA</name>
    <name evidence="4" type="ORF">FUA23_10420</name>
</gene>
<dbReference type="Pfam" id="PF14520">
    <property type="entry name" value="HHH_5"/>
    <property type="match status" value="1"/>
</dbReference>
<protein>
    <submittedName>
        <fullName evidence="4">DNA-protecting protein DprA</fullName>
    </submittedName>
</protein>
<dbReference type="Gene3D" id="1.10.10.10">
    <property type="entry name" value="Winged helix-like DNA-binding domain superfamily/Winged helix DNA-binding domain"/>
    <property type="match status" value="1"/>
</dbReference>
<dbReference type="PANTHER" id="PTHR43022:SF1">
    <property type="entry name" value="PROTEIN SMF"/>
    <property type="match status" value="1"/>
</dbReference>
<evidence type="ECO:0000259" key="2">
    <source>
        <dbReference type="Pfam" id="PF02481"/>
    </source>
</evidence>
<reference evidence="4 5" key="1">
    <citation type="submission" date="2019-08" db="EMBL/GenBank/DDBJ databases">
        <title>Lewinella sp. strain SSH13 Genome sequencing and assembly.</title>
        <authorList>
            <person name="Kim I."/>
        </authorList>
    </citation>
    <scope>NUCLEOTIDE SEQUENCE [LARGE SCALE GENOMIC DNA]</scope>
    <source>
        <strain evidence="4 5">SSH13</strain>
    </source>
</reference>
<accession>A0A5C7FHT0</accession>
<feature type="domain" description="Smf/DprA SLOG" evidence="2">
    <location>
        <begin position="81"/>
        <end position="289"/>
    </location>
</feature>
<dbReference type="Pfam" id="PF17782">
    <property type="entry name" value="WHD_DprA"/>
    <property type="match status" value="1"/>
</dbReference>
<dbReference type="InterPro" id="IPR036388">
    <property type="entry name" value="WH-like_DNA-bd_sf"/>
</dbReference>
<evidence type="ECO:0000313" key="5">
    <source>
        <dbReference type="Proteomes" id="UP000321907"/>
    </source>
</evidence>
<dbReference type="InterPro" id="IPR010994">
    <property type="entry name" value="RuvA_2-like"/>
</dbReference>
<dbReference type="SUPFAM" id="SSF47781">
    <property type="entry name" value="RuvA domain 2-like"/>
    <property type="match status" value="1"/>
</dbReference>